<feature type="region of interest" description="Disordered" evidence="7">
    <location>
        <begin position="222"/>
        <end position="245"/>
    </location>
</feature>
<sequence length="245" mass="26150">MNLSAFLTAVQDTFARGGELLQLGGPVVAVLAAMSVAALAVVLAKLWQFRRLRLSDRRTVEHSLAAYRRGDVPSALATLDDHPNPVAQTVAAAIRFRRDRPDAGELQREEALRQAGVRLEALRSHLRVLDVIATLSPLLGLFGTVLGMIDAFQEMAAAGNQVDPSVLSGGIWEALMTTAVGLGVAIPATAAASWLDRRVERATHAMEDAVTQVFTAELAHAPDTHDTESHPRHARAYPAAQSAAS</sequence>
<accession>A0A934QIT3</accession>
<dbReference type="PANTHER" id="PTHR30625:SF11">
    <property type="entry name" value="MOTA_TOLQ_EXBB PROTON CHANNEL DOMAIN-CONTAINING PROTEIN"/>
    <property type="match status" value="1"/>
</dbReference>
<keyword evidence="6" id="KW-0653">Protein transport</keyword>
<evidence type="ECO:0000256" key="4">
    <source>
        <dbReference type="ARBA" id="ARBA00022989"/>
    </source>
</evidence>
<keyword evidence="11" id="KW-1185">Reference proteome</keyword>
<dbReference type="InterPro" id="IPR002898">
    <property type="entry name" value="MotA_ExbB_proton_chnl"/>
</dbReference>
<feature type="compositionally biased region" description="Basic and acidic residues" evidence="7">
    <location>
        <begin position="222"/>
        <end position="231"/>
    </location>
</feature>
<dbReference type="AlphaFoldDB" id="A0A934QIT3"/>
<keyword evidence="2" id="KW-1003">Cell membrane</keyword>
<evidence type="ECO:0000313" key="11">
    <source>
        <dbReference type="Proteomes" id="UP000778970"/>
    </source>
</evidence>
<dbReference type="Pfam" id="PF01618">
    <property type="entry name" value="MotA_ExbB"/>
    <property type="match status" value="1"/>
</dbReference>
<feature type="compositionally biased region" description="Low complexity" evidence="7">
    <location>
        <begin position="236"/>
        <end position="245"/>
    </location>
</feature>
<comment type="subcellular location">
    <subcellularLocation>
        <location evidence="1">Cell membrane</location>
        <topology evidence="1">Multi-pass membrane protein</topology>
    </subcellularLocation>
    <subcellularLocation>
        <location evidence="6">Membrane</location>
        <topology evidence="6">Multi-pass membrane protein</topology>
    </subcellularLocation>
</comment>
<dbReference type="Proteomes" id="UP000778970">
    <property type="component" value="Unassembled WGS sequence"/>
</dbReference>
<protein>
    <submittedName>
        <fullName evidence="10">MotA/TolQ/ExbB proton channel family protein</fullName>
    </submittedName>
</protein>
<reference evidence="10" key="2">
    <citation type="journal article" date="2020" name="Microorganisms">
        <title>Osmotic Adaptation and Compatible Solute Biosynthesis of Phototrophic Bacteria as Revealed from Genome Analyses.</title>
        <authorList>
            <person name="Imhoff J.F."/>
            <person name="Rahn T."/>
            <person name="Kunzel S."/>
            <person name="Keller A."/>
            <person name="Neulinger S.C."/>
        </authorList>
    </citation>
    <scope>NUCLEOTIDE SEQUENCE</scope>
    <source>
        <strain evidence="10">DSM 9154</strain>
    </source>
</reference>
<evidence type="ECO:0000256" key="6">
    <source>
        <dbReference type="RuleBase" id="RU004057"/>
    </source>
</evidence>
<dbReference type="GO" id="GO:0017038">
    <property type="term" value="P:protein import"/>
    <property type="evidence" value="ECO:0007669"/>
    <property type="project" value="TreeGrafter"/>
</dbReference>
<dbReference type="EMBL" id="NRRE01000026">
    <property type="protein sequence ID" value="MBK1697776.1"/>
    <property type="molecule type" value="Genomic_DNA"/>
</dbReference>
<reference evidence="10" key="1">
    <citation type="submission" date="2017-08" db="EMBL/GenBank/DDBJ databases">
        <authorList>
            <person name="Imhoff J.F."/>
            <person name="Rahn T."/>
            <person name="Kuenzel S."/>
            <person name="Neulinger S.C."/>
        </authorList>
    </citation>
    <scope>NUCLEOTIDE SEQUENCE</scope>
    <source>
        <strain evidence="10">DSM 9154</strain>
    </source>
</reference>
<feature type="transmembrane region" description="Helical" evidence="8">
    <location>
        <begin position="169"/>
        <end position="195"/>
    </location>
</feature>
<gene>
    <name evidence="10" type="ORF">CKO21_11040</name>
</gene>
<dbReference type="GO" id="GO:0005886">
    <property type="term" value="C:plasma membrane"/>
    <property type="evidence" value="ECO:0007669"/>
    <property type="project" value="UniProtKB-SubCell"/>
</dbReference>
<evidence type="ECO:0000256" key="2">
    <source>
        <dbReference type="ARBA" id="ARBA00022475"/>
    </source>
</evidence>
<feature type="transmembrane region" description="Helical" evidence="8">
    <location>
        <begin position="128"/>
        <end position="149"/>
    </location>
</feature>
<evidence type="ECO:0000256" key="8">
    <source>
        <dbReference type="SAM" id="Phobius"/>
    </source>
</evidence>
<feature type="transmembrane region" description="Helical" evidence="8">
    <location>
        <begin position="27"/>
        <end position="47"/>
    </location>
</feature>
<organism evidence="10 11">
    <name type="scientific">Rhodovibrio salinarum</name>
    <dbReference type="NCBI Taxonomy" id="1087"/>
    <lineage>
        <taxon>Bacteria</taxon>
        <taxon>Pseudomonadati</taxon>
        <taxon>Pseudomonadota</taxon>
        <taxon>Alphaproteobacteria</taxon>
        <taxon>Rhodospirillales</taxon>
        <taxon>Rhodovibrionaceae</taxon>
        <taxon>Rhodovibrio</taxon>
    </lineage>
</organism>
<evidence type="ECO:0000259" key="9">
    <source>
        <dbReference type="Pfam" id="PF01618"/>
    </source>
</evidence>
<evidence type="ECO:0000313" key="10">
    <source>
        <dbReference type="EMBL" id="MBK1697776.1"/>
    </source>
</evidence>
<keyword evidence="3 8" id="KW-0812">Transmembrane</keyword>
<evidence type="ECO:0000256" key="5">
    <source>
        <dbReference type="ARBA" id="ARBA00023136"/>
    </source>
</evidence>
<dbReference type="RefSeq" id="WP_051432125.1">
    <property type="nucleotide sequence ID" value="NZ_NRRE01000026.1"/>
</dbReference>
<name>A0A934QIT3_9PROT</name>
<keyword evidence="5 8" id="KW-0472">Membrane</keyword>
<evidence type="ECO:0000256" key="3">
    <source>
        <dbReference type="ARBA" id="ARBA00022692"/>
    </source>
</evidence>
<comment type="caution">
    <text evidence="10">The sequence shown here is derived from an EMBL/GenBank/DDBJ whole genome shotgun (WGS) entry which is preliminary data.</text>
</comment>
<keyword evidence="6" id="KW-0813">Transport</keyword>
<dbReference type="InterPro" id="IPR050790">
    <property type="entry name" value="ExbB/TolQ_transport"/>
</dbReference>
<evidence type="ECO:0000256" key="7">
    <source>
        <dbReference type="SAM" id="MobiDB-lite"/>
    </source>
</evidence>
<feature type="domain" description="MotA/TolQ/ExbB proton channel" evidence="9">
    <location>
        <begin position="107"/>
        <end position="207"/>
    </location>
</feature>
<comment type="similarity">
    <text evidence="6">Belongs to the exbB/tolQ family.</text>
</comment>
<dbReference type="PANTHER" id="PTHR30625">
    <property type="entry name" value="PROTEIN TOLQ"/>
    <property type="match status" value="1"/>
</dbReference>
<keyword evidence="4 8" id="KW-1133">Transmembrane helix</keyword>
<evidence type="ECO:0000256" key="1">
    <source>
        <dbReference type="ARBA" id="ARBA00004651"/>
    </source>
</evidence>
<proteinExistence type="inferred from homology"/>